<dbReference type="Proteomes" id="UP000256269">
    <property type="component" value="Unassembled WGS sequence"/>
</dbReference>
<keyword evidence="4" id="KW-1185">Reference proteome</keyword>
<dbReference type="InterPro" id="IPR004378">
    <property type="entry name" value="F420H2_quin_Rdtase"/>
</dbReference>
<organism evidence="3 4">
    <name type="scientific">Kutzneria buriramensis</name>
    <dbReference type="NCBI Taxonomy" id="1045776"/>
    <lineage>
        <taxon>Bacteria</taxon>
        <taxon>Bacillati</taxon>
        <taxon>Actinomycetota</taxon>
        <taxon>Actinomycetes</taxon>
        <taxon>Pseudonocardiales</taxon>
        <taxon>Pseudonocardiaceae</taxon>
        <taxon>Kutzneria</taxon>
    </lineage>
</organism>
<dbReference type="AlphaFoldDB" id="A0A3E0HYP4"/>
<comment type="similarity">
    <text evidence="1">Belongs to the F420H(2)-dependent quinone reductase family.</text>
</comment>
<dbReference type="InterPro" id="IPR012349">
    <property type="entry name" value="Split_barrel_FMN-bd"/>
</dbReference>
<proteinExistence type="inferred from homology"/>
<dbReference type="OrthoDB" id="8225825at2"/>
<dbReference type="Pfam" id="PF04075">
    <property type="entry name" value="F420H2_quin_red"/>
    <property type="match status" value="1"/>
</dbReference>
<gene>
    <name evidence="3" type="ORF">BCF44_10347</name>
</gene>
<dbReference type="GO" id="GO:0005886">
    <property type="term" value="C:plasma membrane"/>
    <property type="evidence" value="ECO:0007669"/>
    <property type="project" value="TreeGrafter"/>
</dbReference>
<dbReference type="GO" id="GO:0016491">
    <property type="term" value="F:oxidoreductase activity"/>
    <property type="evidence" value="ECO:0007669"/>
    <property type="project" value="InterPro"/>
</dbReference>
<dbReference type="GO" id="GO:0070967">
    <property type="term" value="F:coenzyme F420 binding"/>
    <property type="evidence" value="ECO:0007669"/>
    <property type="project" value="TreeGrafter"/>
</dbReference>
<dbReference type="NCBIfam" id="TIGR00026">
    <property type="entry name" value="hi_GC_TIGR00026"/>
    <property type="match status" value="1"/>
</dbReference>
<dbReference type="PANTHER" id="PTHR39428">
    <property type="entry name" value="F420H(2)-DEPENDENT QUINONE REDUCTASE RV1261C"/>
    <property type="match status" value="1"/>
</dbReference>
<dbReference type="Gene3D" id="2.30.110.10">
    <property type="entry name" value="Electron Transport, Fmn-binding Protein, Chain A"/>
    <property type="match status" value="1"/>
</dbReference>
<dbReference type="PANTHER" id="PTHR39428:SF1">
    <property type="entry name" value="F420H(2)-DEPENDENT QUINONE REDUCTASE RV1261C"/>
    <property type="match status" value="1"/>
</dbReference>
<accession>A0A3E0HYP4</accession>
<protein>
    <submittedName>
        <fullName evidence="3">Deazaflavin-dependent oxidoreductase (Nitroreductase family)</fullName>
    </submittedName>
</protein>
<evidence type="ECO:0000256" key="2">
    <source>
        <dbReference type="ARBA" id="ARBA00049106"/>
    </source>
</evidence>
<name>A0A3E0HYP4_9PSEU</name>
<evidence type="ECO:0000256" key="1">
    <source>
        <dbReference type="ARBA" id="ARBA00008710"/>
    </source>
</evidence>
<comment type="caution">
    <text evidence="3">The sequence shown here is derived from an EMBL/GenBank/DDBJ whole genome shotgun (WGS) entry which is preliminary data.</text>
</comment>
<reference evidence="3 4" key="1">
    <citation type="submission" date="2018-08" db="EMBL/GenBank/DDBJ databases">
        <title>Genomic Encyclopedia of Archaeal and Bacterial Type Strains, Phase II (KMG-II): from individual species to whole genera.</title>
        <authorList>
            <person name="Goeker M."/>
        </authorList>
    </citation>
    <scope>NUCLEOTIDE SEQUENCE [LARGE SCALE GENOMIC DNA]</scope>
    <source>
        <strain evidence="3 4">DSM 45791</strain>
    </source>
</reference>
<sequence length="138" mass="14926">MSEQQDFNRSVIEEFRANGGRVGGPLAGAELVLVTHTGARTGRTLTTPLGHFRVGDEVVVVAANRGSARHPSWYHNLVANPSVTVEDGESTYAATAVVAQGAERARLWEAIAGSRPFFRDFQEKAGAREIPVVVLRRT</sequence>
<dbReference type="EMBL" id="QUNO01000003">
    <property type="protein sequence ID" value="REH51598.1"/>
    <property type="molecule type" value="Genomic_DNA"/>
</dbReference>
<evidence type="ECO:0000313" key="3">
    <source>
        <dbReference type="EMBL" id="REH51598.1"/>
    </source>
</evidence>
<dbReference type="RefSeq" id="WP_116173668.1">
    <property type="nucleotide sequence ID" value="NZ_CP144375.1"/>
</dbReference>
<evidence type="ECO:0000313" key="4">
    <source>
        <dbReference type="Proteomes" id="UP000256269"/>
    </source>
</evidence>
<comment type="catalytic activity">
    <reaction evidence="2">
        <text>oxidized coenzyme F420-(gamma-L-Glu)(n) + a quinol + H(+) = reduced coenzyme F420-(gamma-L-Glu)(n) + a quinone</text>
        <dbReference type="Rhea" id="RHEA:39663"/>
        <dbReference type="Rhea" id="RHEA-COMP:12939"/>
        <dbReference type="Rhea" id="RHEA-COMP:14378"/>
        <dbReference type="ChEBI" id="CHEBI:15378"/>
        <dbReference type="ChEBI" id="CHEBI:24646"/>
        <dbReference type="ChEBI" id="CHEBI:132124"/>
        <dbReference type="ChEBI" id="CHEBI:133980"/>
        <dbReference type="ChEBI" id="CHEBI:139511"/>
    </reaction>
</comment>